<dbReference type="SMART" id="SM00470">
    <property type="entry name" value="ParB"/>
    <property type="match status" value="1"/>
</dbReference>
<keyword evidence="3" id="KW-1185">Reference proteome</keyword>
<dbReference type="Gene3D" id="3.90.1530.10">
    <property type="entry name" value="Conserved hypothetical protein from pyrococcus furiosus pfu- 392566-001, ParB domain"/>
    <property type="match status" value="1"/>
</dbReference>
<organism evidence="2 3">
    <name type="scientific">Brasilonema sennae CENA114</name>
    <dbReference type="NCBI Taxonomy" id="415709"/>
    <lineage>
        <taxon>Bacteria</taxon>
        <taxon>Bacillati</taxon>
        <taxon>Cyanobacteriota</taxon>
        <taxon>Cyanophyceae</taxon>
        <taxon>Nostocales</taxon>
        <taxon>Scytonemataceae</taxon>
        <taxon>Brasilonema</taxon>
        <taxon>Bromeliae group (in: Brasilonema)</taxon>
    </lineage>
</organism>
<sequence>MTTISIPTVEYLPIADILINGGTQSRVKLNWDVIAEYAEAITSDAIFPPILVFYDGKNYWLADGFHRLHATKKAGRQEIAVEIHQGNRRDALLYSVGANANHGLRRTNADKRRAVNIMLQDEEWNHWSNREIAKRCGVSEFMVRQMRESICDKNADTKKRTAQRQGKTYTLDTTHIGEGMTSTNIGESSKQHSEDECERVLICTDNPQQSQCDHQIDVLVGQPDSSTYVANNEQTSSFKESEVQLFNGQSLTNVHQQLEHQSYATPSTETINLQDIIINKIAMEIIHLSPEQLSKIISTSASNGLSKFHLKTIIEAAKQALNEGNQQEYFHKSYAVVGMESQETKR</sequence>
<protein>
    <recommendedName>
        <fullName evidence="1">ParB-like N-terminal domain-containing protein</fullName>
    </recommendedName>
</protein>
<evidence type="ECO:0000313" key="2">
    <source>
        <dbReference type="EMBL" id="QDL09644.1"/>
    </source>
</evidence>
<name>A0A856MHC5_9CYAN</name>
<dbReference type="InterPro" id="IPR003115">
    <property type="entry name" value="ParB_N"/>
</dbReference>
<evidence type="ECO:0000313" key="3">
    <source>
        <dbReference type="Proteomes" id="UP000503129"/>
    </source>
</evidence>
<dbReference type="InterPro" id="IPR036086">
    <property type="entry name" value="ParB/Sulfiredoxin_sf"/>
</dbReference>
<gene>
    <name evidence="2" type="ORF">DP114_18645</name>
</gene>
<dbReference type="Proteomes" id="UP000503129">
    <property type="component" value="Chromosome"/>
</dbReference>
<dbReference type="EMBL" id="CP030118">
    <property type="protein sequence ID" value="QDL09644.1"/>
    <property type="molecule type" value="Genomic_DNA"/>
</dbReference>
<evidence type="ECO:0000259" key="1">
    <source>
        <dbReference type="SMART" id="SM00470"/>
    </source>
</evidence>
<dbReference type="KEGG" id="bsen:DP114_18645"/>
<dbReference type="CDD" id="cd16387">
    <property type="entry name" value="ParB_N_Srx"/>
    <property type="match status" value="1"/>
</dbReference>
<feature type="domain" description="ParB-like N-terminal" evidence="1">
    <location>
        <begin position="10"/>
        <end position="100"/>
    </location>
</feature>
<dbReference type="SUPFAM" id="SSF110849">
    <property type="entry name" value="ParB/Sulfiredoxin"/>
    <property type="match status" value="1"/>
</dbReference>
<dbReference type="Pfam" id="PF02195">
    <property type="entry name" value="ParB_N"/>
    <property type="match status" value="1"/>
</dbReference>
<accession>A0A856MHC5</accession>
<dbReference type="AlphaFoldDB" id="A0A856MHC5"/>
<reference evidence="2 3" key="1">
    <citation type="submission" date="2018-06" db="EMBL/GenBank/DDBJ databases">
        <title>Comparative genomics of Brasilonema spp. strains.</title>
        <authorList>
            <person name="Alvarenga D.O."/>
            <person name="Fiore M.F."/>
            <person name="Varani A.M."/>
        </authorList>
    </citation>
    <scope>NUCLEOTIDE SEQUENCE [LARGE SCALE GENOMIC DNA]</scope>
    <source>
        <strain evidence="2 3">CENA114</strain>
    </source>
</reference>
<proteinExistence type="predicted"/>
<dbReference type="RefSeq" id="WP_169267365.1">
    <property type="nucleotide sequence ID" value="NZ_CAWOXK010000001.1"/>
</dbReference>